<feature type="compositionally biased region" description="Basic residues" evidence="2">
    <location>
        <begin position="195"/>
        <end position="206"/>
    </location>
</feature>
<dbReference type="Gene3D" id="1.10.238.10">
    <property type="entry name" value="EF-hand"/>
    <property type="match status" value="1"/>
</dbReference>
<accession>A0AAD1XYY3</accession>
<organism evidence="4 5">
    <name type="scientific">Euplotes crassus</name>
    <dbReference type="NCBI Taxonomy" id="5936"/>
    <lineage>
        <taxon>Eukaryota</taxon>
        <taxon>Sar</taxon>
        <taxon>Alveolata</taxon>
        <taxon>Ciliophora</taxon>
        <taxon>Intramacronucleata</taxon>
        <taxon>Spirotrichea</taxon>
        <taxon>Hypotrichia</taxon>
        <taxon>Euplotida</taxon>
        <taxon>Euplotidae</taxon>
        <taxon>Moneuplotes</taxon>
    </lineage>
</organism>
<keyword evidence="1" id="KW-0106">Calcium</keyword>
<dbReference type="InterPro" id="IPR002048">
    <property type="entry name" value="EF_hand_dom"/>
</dbReference>
<dbReference type="InterPro" id="IPR011992">
    <property type="entry name" value="EF-hand-dom_pair"/>
</dbReference>
<feature type="compositionally biased region" description="Basic residues" evidence="2">
    <location>
        <begin position="33"/>
        <end position="47"/>
    </location>
</feature>
<evidence type="ECO:0000256" key="1">
    <source>
        <dbReference type="ARBA" id="ARBA00022837"/>
    </source>
</evidence>
<feature type="region of interest" description="Disordered" evidence="2">
    <location>
        <begin position="222"/>
        <end position="241"/>
    </location>
</feature>
<dbReference type="Proteomes" id="UP001295684">
    <property type="component" value="Unassembled WGS sequence"/>
</dbReference>
<dbReference type="InterPro" id="IPR018247">
    <property type="entry name" value="EF_Hand_1_Ca_BS"/>
</dbReference>
<sequence>MPHKTVKFPGRQPYKGQNLSQTPSLVLKYQRSQSKHRSSEHHGKAKQPNRPEDISHPKKTLAASIPLMEKEEKLKFCFKILDHDADGKLSIPDILHGMKSLNDTDSILYEDYSKILKAIWNKKTTTQSFMDTKQSRNYGALIGQANTMPKKFRKASEHSLDNTQSQSTSGFTELPYTALKSDQEEEPKLRNKLGNSRRRSRMHNLKSRFTENKSAFLNKTINRYNEESPMMKKKPAQKSETRTSKASNFFSFCIKKYEKEHGTLHLKKSSGFTKNLETYT</sequence>
<dbReference type="EMBL" id="CAMPGE010023720">
    <property type="protein sequence ID" value="CAI2381627.1"/>
    <property type="molecule type" value="Genomic_DNA"/>
</dbReference>
<name>A0AAD1XYY3_EUPCR</name>
<evidence type="ECO:0000259" key="3">
    <source>
        <dbReference type="PROSITE" id="PS50222"/>
    </source>
</evidence>
<protein>
    <recommendedName>
        <fullName evidence="3">EF-hand domain-containing protein</fullName>
    </recommendedName>
</protein>
<feature type="region of interest" description="Disordered" evidence="2">
    <location>
        <begin position="177"/>
        <end position="212"/>
    </location>
</feature>
<dbReference type="PROSITE" id="PS00018">
    <property type="entry name" value="EF_HAND_1"/>
    <property type="match status" value="1"/>
</dbReference>
<dbReference type="SUPFAM" id="SSF47473">
    <property type="entry name" value="EF-hand"/>
    <property type="match status" value="1"/>
</dbReference>
<evidence type="ECO:0000313" key="4">
    <source>
        <dbReference type="EMBL" id="CAI2381627.1"/>
    </source>
</evidence>
<feature type="domain" description="EF-hand" evidence="3">
    <location>
        <begin position="69"/>
        <end position="104"/>
    </location>
</feature>
<keyword evidence="5" id="KW-1185">Reference proteome</keyword>
<feature type="region of interest" description="Disordered" evidence="2">
    <location>
        <begin position="1"/>
        <end position="57"/>
    </location>
</feature>
<feature type="compositionally biased region" description="Polar residues" evidence="2">
    <location>
        <begin position="15"/>
        <end position="24"/>
    </location>
</feature>
<evidence type="ECO:0000256" key="2">
    <source>
        <dbReference type="SAM" id="MobiDB-lite"/>
    </source>
</evidence>
<gene>
    <name evidence="4" type="ORF">ECRASSUSDP1_LOCUS23085</name>
</gene>
<evidence type="ECO:0000313" key="5">
    <source>
        <dbReference type="Proteomes" id="UP001295684"/>
    </source>
</evidence>
<proteinExistence type="predicted"/>
<reference evidence="4" key="1">
    <citation type="submission" date="2023-07" db="EMBL/GenBank/DDBJ databases">
        <authorList>
            <consortium name="AG Swart"/>
            <person name="Singh M."/>
            <person name="Singh A."/>
            <person name="Seah K."/>
            <person name="Emmerich C."/>
        </authorList>
    </citation>
    <scope>NUCLEOTIDE SEQUENCE</scope>
    <source>
        <strain evidence="4">DP1</strain>
    </source>
</reference>
<dbReference type="PROSITE" id="PS50222">
    <property type="entry name" value="EF_HAND_2"/>
    <property type="match status" value="1"/>
</dbReference>
<comment type="caution">
    <text evidence="4">The sequence shown here is derived from an EMBL/GenBank/DDBJ whole genome shotgun (WGS) entry which is preliminary data.</text>
</comment>
<dbReference type="AlphaFoldDB" id="A0AAD1XYY3"/>
<dbReference type="GO" id="GO:0005509">
    <property type="term" value="F:calcium ion binding"/>
    <property type="evidence" value="ECO:0007669"/>
    <property type="project" value="InterPro"/>
</dbReference>